<evidence type="ECO:0000313" key="3">
    <source>
        <dbReference type="Proteomes" id="UP000019681"/>
    </source>
</evidence>
<dbReference type="STRING" id="1403537.Q428_08620"/>
<name>A0A017RU02_9CLOT</name>
<sequence>MVIEDLKILQKVYDMIKYGYQALAQFPKSEKFALAVDMKHCMHLILERVIEANKKYYKKTTLQELDVELMKLRAYLRISQELGFLPFKKYEVWSGMVVEIGKMLGGWIKAVNATQETKKK</sequence>
<dbReference type="SUPFAM" id="SSF158446">
    <property type="entry name" value="IVS-encoded protein-like"/>
    <property type="match status" value="1"/>
</dbReference>
<dbReference type="CDD" id="cd16376">
    <property type="entry name" value="Avd_like"/>
    <property type="match status" value="1"/>
</dbReference>
<reference evidence="2 3" key="1">
    <citation type="journal article" date="2014" name="Genome Announc.">
        <title>Draft Genome Sequence of Fervidicella metallireducens Strain AeBT, an Iron-Reducing Thermoanaerobe from the Great Artesian Basin.</title>
        <authorList>
            <person name="Patel B.K."/>
        </authorList>
    </citation>
    <scope>NUCLEOTIDE SEQUENCE [LARGE SCALE GENOMIC DNA]</scope>
    <source>
        <strain evidence="2 3">AeB</strain>
    </source>
</reference>
<dbReference type="Pfam" id="PF22296">
    <property type="entry name" value="bAvd"/>
    <property type="match status" value="1"/>
</dbReference>
<keyword evidence="2" id="KW-0689">Ribosomal protein</keyword>
<accession>A0A017RU02</accession>
<comment type="caution">
    <text evidence="2">The sequence shown here is derived from an EMBL/GenBank/DDBJ whole genome shotgun (WGS) entry which is preliminary data.</text>
</comment>
<feature type="domain" description="bAvd-like" evidence="1">
    <location>
        <begin position="8"/>
        <end position="110"/>
    </location>
</feature>
<protein>
    <submittedName>
        <fullName evidence="2">S23 ribosomal protein</fullName>
    </submittedName>
</protein>
<dbReference type="GO" id="GO:0005840">
    <property type="term" value="C:ribosome"/>
    <property type="evidence" value="ECO:0007669"/>
    <property type="project" value="UniProtKB-KW"/>
</dbReference>
<dbReference type="Gene3D" id="1.20.1440.60">
    <property type="entry name" value="23S rRNA-intervening sequence"/>
    <property type="match status" value="1"/>
</dbReference>
<dbReference type="InterPro" id="IPR012657">
    <property type="entry name" value="23S_rRNA-intervening_sequence"/>
</dbReference>
<dbReference type="EMBL" id="AZQP01000024">
    <property type="protein sequence ID" value="EYE88253.1"/>
    <property type="molecule type" value="Genomic_DNA"/>
</dbReference>
<organism evidence="2 3">
    <name type="scientific">Fervidicella metallireducens AeB</name>
    <dbReference type="NCBI Taxonomy" id="1403537"/>
    <lineage>
        <taxon>Bacteria</taxon>
        <taxon>Bacillati</taxon>
        <taxon>Bacillota</taxon>
        <taxon>Clostridia</taxon>
        <taxon>Eubacteriales</taxon>
        <taxon>Clostridiaceae</taxon>
        <taxon>Fervidicella</taxon>
    </lineage>
</organism>
<dbReference type="AlphaFoldDB" id="A0A017RU02"/>
<proteinExistence type="predicted"/>
<keyword evidence="3" id="KW-1185">Reference proteome</keyword>
<dbReference type="Proteomes" id="UP000019681">
    <property type="component" value="Unassembled WGS sequence"/>
</dbReference>
<dbReference type="NCBIfam" id="NF033474">
    <property type="entry name" value="DivGenRetAVD"/>
    <property type="match status" value="1"/>
</dbReference>
<gene>
    <name evidence="2" type="ORF">Q428_08620</name>
</gene>
<dbReference type="NCBIfam" id="TIGR02436">
    <property type="entry name" value="four helix bundle protein"/>
    <property type="match status" value="1"/>
</dbReference>
<evidence type="ECO:0000259" key="1">
    <source>
        <dbReference type="Pfam" id="PF22296"/>
    </source>
</evidence>
<keyword evidence="2" id="KW-0687">Ribonucleoprotein</keyword>
<dbReference type="InterPro" id="IPR036583">
    <property type="entry name" value="23S_rRNA_IVS_sf"/>
</dbReference>
<evidence type="ECO:0000313" key="2">
    <source>
        <dbReference type="EMBL" id="EYE88253.1"/>
    </source>
</evidence>
<dbReference type="InterPro" id="IPR055360">
    <property type="entry name" value="bAvd"/>
</dbReference>